<dbReference type="PANTHER" id="PTHR30255:SF2">
    <property type="entry name" value="SINGLE-STRANDED-DNA-SPECIFIC EXONUCLEASE RECJ"/>
    <property type="match status" value="1"/>
</dbReference>
<dbReference type="RefSeq" id="WP_249334372.1">
    <property type="nucleotide sequence ID" value="NZ_JACRSY010000052.1"/>
</dbReference>
<dbReference type="InterPro" id="IPR051673">
    <property type="entry name" value="SSDNA_exonuclease_RecJ"/>
</dbReference>
<dbReference type="Gene3D" id="3.10.310.30">
    <property type="match status" value="1"/>
</dbReference>
<organism evidence="9 10">
    <name type="scientific">Zhenhengia yiwuensis</name>
    <dbReference type="NCBI Taxonomy" id="2763666"/>
    <lineage>
        <taxon>Bacteria</taxon>
        <taxon>Bacillati</taxon>
        <taxon>Bacillota</taxon>
        <taxon>Clostridia</taxon>
        <taxon>Lachnospirales</taxon>
        <taxon>Lachnospiraceae</taxon>
        <taxon>Zhenhengia</taxon>
    </lineage>
</organism>
<keyword evidence="4" id="KW-0378">Hydrolase</keyword>
<feature type="domain" description="DDH" evidence="6">
    <location>
        <begin position="71"/>
        <end position="219"/>
    </location>
</feature>
<dbReference type="Gene3D" id="3.90.1640.30">
    <property type="match status" value="1"/>
</dbReference>
<keyword evidence="3" id="KW-0540">Nuclease</keyword>
<comment type="similarity">
    <text evidence="1">Belongs to the RecJ family.</text>
</comment>
<evidence type="ECO:0000256" key="5">
    <source>
        <dbReference type="ARBA" id="ARBA00022839"/>
    </source>
</evidence>
<evidence type="ECO:0000313" key="9">
    <source>
        <dbReference type="EMBL" id="MBC8581444.1"/>
    </source>
</evidence>
<evidence type="ECO:0000256" key="1">
    <source>
        <dbReference type="ARBA" id="ARBA00005915"/>
    </source>
</evidence>
<dbReference type="PANTHER" id="PTHR30255">
    <property type="entry name" value="SINGLE-STRANDED-DNA-SPECIFIC EXONUCLEASE RECJ"/>
    <property type="match status" value="1"/>
</dbReference>
<keyword evidence="10" id="KW-1185">Reference proteome</keyword>
<dbReference type="InterPro" id="IPR004610">
    <property type="entry name" value="RecJ"/>
</dbReference>
<dbReference type="GO" id="GO:0008409">
    <property type="term" value="F:5'-3' exonuclease activity"/>
    <property type="evidence" value="ECO:0007669"/>
    <property type="project" value="InterPro"/>
</dbReference>
<dbReference type="AlphaFoldDB" id="A0A926EKU6"/>
<comment type="caution">
    <text evidence="9">The sequence shown here is derived from an EMBL/GenBank/DDBJ whole genome shotgun (WGS) entry which is preliminary data.</text>
</comment>
<evidence type="ECO:0000259" key="8">
    <source>
        <dbReference type="Pfam" id="PF17768"/>
    </source>
</evidence>
<dbReference type="Pfam" id="PF01368">
    <property type="entry name" value="DHH"/>
    <property type="match status" value="1"/>
</dbReference>
<dbReference type="Pfam" id="PF17768">
    <property type="entry name" value="RecJ_OB"/>
    <property type="match status" value="1"/>
</dbReference>
<feature type="domain" description="DHHA1" evidence="7">
    <location>
        <begin position="340"/>
        <end position="430"/>
    </location>
</feature>
<name>A0A926EKU6_9FIRM</name>
<evidence type="ECO:0000256" key="4">
    <source>
        <dbReference type="ARBA" id="ARBA00022801"/>
    </source>
</evidence>
<dbReference type="EMBL" id="JACRSY010000052">
    <property type="protein sequence ID" value="MBC8581444.1"/>
    <property type="molecule type" value="Genomic_DNA"/>
</dbReference>
<dbReference type="InterPro" id="IPR003156">
    <property type="entry name" value="DHHA1_dom"/>
</dbReference>
<gene>
    <name evidence="9" type="primary">recJ</name>
    <name evidence="9" type="ORF">H8718_18295</name>
</gene>
<dbReference type="Proteomes" id="UP000655830">
    <property type="component" value="Unassembled WGS sequence"/>
</dbReference>
<keyword evidence="5 9" id="KW-0269">Exonuclease</keyword>
<evidence type="ECO:0000256" key="2">
    <source>
        <dbReference type="ARBA" id="ARBA00019841"/>
    </source>
</evidence>
<evidence type="ECO:0000313" key="10">
    <source>
        <dbReference type="Proteomes" id="UP000655830"/>
    </source>
</evidence>
<reference evidence="9" key="1">
    <citation type="submission" date="2020-08" db="EMBL/GenBank/DDBJ databases">
        <title>Genome public.</title>
        <authorList>
            <person name="Liu C."/>
            <person name="Sun Q."/>
        </authorList>
    </citation>
    <scope>NUCLEOTIDE SEQUENCE</scope>
    <source>
        <strain evidence="9">NSJ-12</strain>
    </source>
</reference>
<dbReference type="GO" id="GO:0006310">
    <property type="term" value="P:DNA recombination"/>
    <property type="evidence" value="ECO:0007669"/>
    <property type="project" value="InterPro"/>
</dbReference>
<proteinExistence type="inferred from homology"/>
<dbReference type="SUPFAM" id="SSF64182">
    <property type="entry name" value="DHH phosphoesterases"/>
    <property type="match status" value="1"/>
</dbReference>
<dbReference type="GO" id="GO:0003676">
    <property type="term" value="F:nucleic acid binding"/>
    <property type="evidence" value="ECO:0007669"/>
    <property type="project" value="InterPro"/>
</dbReference>
<dbReference type="GO" id="GO:0006281">
    <property type="term" value="P:DNA repair"/>
    <property type="evidence" value="ECO:0007669"/>
    <property type="project" value="InterPro"/>
</dbReference>
<accession>A0A926EKU6</accession>
<evidence type="ECO:0000259" key="7">
    <source>
        <dbReference type="Pfam" id="PF02272"/>
    </source>
</evidence>
<dbReference type="InterPro" id="IPR041122">
    <property type="entry name" value="RecJ_OB"/>
</dbReference>
<evidence type="ECO:0000259" key="6">
    <source>
        <dbReference type="Pfam" id="PF01368"/>
    </source>
</evidence>
<sequence length="770" mass="87901">MLPSKYKWHSQIDSTEGNIIEKILYRRGIKDHEEIERFLTPSKEQLHSPYLLNDMDKAVKRIQQAKALEEHIVIYGDYDVDGVTSTSILYMFLKEQGYKVSYYIPNRTEEGYGLNKGAIELIKEYSSLMITVDTGIAANEEVDFGNTIGMDIIITDHHECQESLPKAFCVINPKRPDTTYPFDSLAGVGVTFKLIHALAIAQNAVEKIWKYLDIVALGTIADVVPLRDENRIITYFGFERMKDTVHPGLRALLNTVRNGELKITSNLIGYQLGPRINAAGRISDAKIGVELLTTKDEKVAKTIAEALENENRKRQDMEMAILKEAEAYIEQYVDVKNEDIIIVAGKEWHHGVIGIVASRILSKYYKPTIILTLEDGIYSGSARSVEGFNIFEALNHVKEHMIRFGGHEMAAGLSLEEAELEPFRKELNAYGKELLNEELLTPSLDIDLELPADSISLNVCDELDKMEPFGVCNPTPTFAVRGFIQYAQKIGGDKHLKVALQKNHTVLHCIGFDKGYLADCLTEGEEVIVACEVTKNVWNNKTSVQLRIKDIISSEESILKSKYYLSLYKACKVPQIPSGLQLIKEKEPVIPPIGVYTEHSFKEAIKHYSKHKKNITILGKVCYNDCWSLEEEPMICVMPNKKARKDMLCYEWDFTTLGPYRCLSTSLEQHKLQISKMVPSYTDCKIVYKYLKHNLGDIYLHKLVQMFTSYEMTEYKLLQILDVFTELELLSYELIEERVVYRLLTGNKTKLEHSKRYMSLQEFAQSMKKK</sequence>
<dbReference type="Pfam" id="PF02272">
    <property type="entry name" value="DHHA1"/>
    <property type="match status" value="1"/>
</dbReference>
<protein>
    <recommendedName>
        <fullName evidence="2">Single-stranded-DNA-specific exonuclease RecJ</fullName>
    </recommendedName>
</protein>
<dbReference type="InterPro" id="IPR038763">
    <property type="entry name" value="DHH_sf"/>
</dbReference>
<evidence type="ECO:0000256" key="3">
    <source>
        <dbReference type="ARBA" id="ARBA00022722"/>
    </source>
</evidence>
<dbReference type="NCBIfam" id="TIGR00644">
    <property type="entry name" value="recJ"/>
    <property type="match status" value="1"/>
</dbReference>
<dbReference type="InterPro" id="IPR001667">
    <property type="entry name" value="DDH_dom"/>
</dbReference>
<feature type="domain" description="RecJ OB" evidence="8">
    <location>
        <begin position="446"/>
        <end position="550"/>
    </location>
</feature>